<dbReference type="AlphaFoldDB" id="A0A016TUC8"/>
<comment type="caution">
    <text evidence="1">The sequence shown here is derived from an EMBL/GenBank/DDBJ whole genome shotgun (WGS) entry which is preliminary data.</text>
</comment>
<sequence length="110" mass="12191">MVDSDPWQAMRGKDASVVCPLYHHSRSPALIGKGIKVVTLCDDGSTKRVLQRSAEVLPRYISLTVDVRRLGKLAAKTAGKGPNYGSIRLLHDKAHPLTIRVTREKLLDFE</sequence>
<reference evidence="2" key="1">
    <citation type="journal article" date="2015" name="Nat. Genet.">
        <title>The genome and transcriptome of the zoonotic hookworm Ancylostoma ceylanicum identify infection-specific gene families.</title>
        <authorList>
            <person name="Schwarz E.M."/>
            <person name="Hu Y."/>
            <person name="Antoshechkin I."/>
            <person name="Miller M.M."/>
            <person name="Sternberg P.W."/>
            <person name="Aroian R.V."/>
        </authorList>
    </citation>
    <scope>NUCLEOTIDE SEQUENCE</scope>
    <source>
        <strain evidence="2">HY135</strain>
    </source>
</reference>
<organism evidence="1 2">
    <name type="scientific">Ancylostoma ceylanicum</name>
    <dbReference type="NCBI Taxonomy" id="53326"/>
    <lineage>
        <taxon>Eukaryota</taxon>
        <taxon>Metazoa</taxon>
        <taxon>Ecdysozoa</taxon>
        <taxon>Nematoda</taxon>
        <taxon>Chromadorea</taxon>
        <taxon>Rhabditida</taxon>
        <taxon>Rhabditina</taxon>
        <taxon>Rhabditomorpha</taxon>
        <taxon>Strongyloidea</taxon>
        <taxon>Ancylostomatidae</taxon>
        <taxon>Ancylostomatinae</taxon>
        <taxon>Ancylostoma</taxon>
    </lineage>
</organism>
<evidence type="ECO:0000313" key="2">
    <source>
        <dbReference type="Proteomes" id="UP000024635"/>
    </source>
</evidence>
<accession>A0A016TUC8</accession>
<dbReference type="Proteomes" id="UP000024635">
    <property type="component" value="Unassembled WGS sequence"/>
</dbReference>
<proteinExistence type="predicted"/>
<gene>
    <name evidence="1" type="primary">Acey_s0077.g1097</name>
    <name evidence="1" type="ORF">Y032_0077g1097</name>
</gene>
<protein>
    <submittedName>
        <fullName evidence="1">Uncharacterized protein</fullName>
    </submittedName>
</protein>
<dbReference type="EMBL" id="JARK01001413">
    <property type="protein sequence ID" value="EYC06237.1"/>
    <property type="molecule type" value="Genomic_DNA"/>
</dbReference>
<keyword evidence="2" id="KW-1185">Reference proteome</keyword>
<evidence type="ECO:0000313" key="1">
    <source>
        <dbReference type="EMBL" id="EYC06237.1"/>
    </source>
</evidence>
<name>A0A016TUC8_9BILA</name>
<dbReference type="OrthoDB" id="616263at2759"/>